<name>U2M203_9FIRM</name>
<accession>U2M203</accession>
<dbReference type="eggNOG" id="ENOG502Z8CW">
    <property type="taxonomic scope" value="Bacteria"/>
</dbReference>
<keyword evidence="2" id="KW-1133">Transmembrane helix</keyword>
<keyword evidence="2" id="KW-0472">Membrane</keyword>
<dbReference type="OrthoDB" id="175771at2"/>
<dbReference type="RefSeq" id="WP_021683055.1">
    <property type="nucleotide sequence ID" value="NZ_KI260457.1"/>
</dbReference>
<dbReference type="Pfam" id="PF14286">
    <property type="entry name" value="DHHW"/>
    <property type="match status" value="1"/>
</dbReference>
<organism evidence="3 4">
    <name type="scientific">Ruminococcus callidus ATCC 27760</name>
    <dbReference type="NCBI Taxonomy" id="411473"/>
    <lineage>
        <taxon>Bacteria</taxon>
        <taxon>Bacillati</taxon>
        <taxon>Bacillota</taxon>
        <taxon>Clostridia</taxon>
        <taxon>Eubacteriales</taxon>
        <taxon>Oscillospiraceae</taxon>
        <taxon>Ruminococcus</taxon>
    </lineage>
</organism>
<reference evidence="3 4" key="1">
    <citation type="submission" date="2013-07" db="EMBL/GenBank/DDBJ databases">
        <authorList>
            <person name="Weinstock G."/>
            <person name="Sodergren E."/>
            <person name="Wylie T."/>
            <person name="Fulton L."/>
            <person name="Fulton R."/>
            <person name="Fronick C."/>
            <person name="O'Laughlin M."/>
            <person name="Godfrey J."/>
            <person name="Miner T."/>
            <person name="Herter B."/>
            <person name="Appelbaum E."/>
            <person name="Cordes M."/>
            <person name="Lek S."/>
            <person name="Wollam A."/>
            <person name="Pepin K.H."/>
            <person name="Palsikar V.B."/>
            <person name="Mitreva M."/>
            <person name="Wilson R.K."/>
        </authorList>
    </citation>
    <scope>NUCLEOTIDE SEQUENCE [LARGE SCALE GENOMIC DNA]</scope>
    <source>
        <strain evidence="3 4">ATCC 27760</strain>
    </source>
</reference>
<keyword evidence="2" id="KW-0812">Transmembrane</keyword>
<evidence type="ECO:0008006" key="5">
    <source>
        <dbReference type="Google" id="ProtNLM"/>
    </source>
</evidence>
<feature type="compositionally biased region" description="Basic and acidic residues" evidence="1">
    <location>
        <begin position="78"/>
        <end position="87"/>
    </location>
</feature>
<feature type="compositionally biased region" description="Low complexity" evidence="1">
    <location>
        <begin position="51"/>
        <end position="64"/>
    </location>
</feature>
<evidence type="ECO:0000256" key="1">
    <source>
        <dbReference type="SAM" id="MobiDB-lite"/>
    </source>
</evidence>
<protein>
    <recommendedName>
        <fullName evidence="5">AlgX/AlgJ SGNH hydrolase-like domain-containing protein</fullName>
    </recommendedName>
</protein>
<evidence type="ECO:0000313" key="3">
    <source>
        <dbReference type="EMBL" id="ERJ95774.1"/>
    </source>
</evidence>
<proteinExistence type="predicted"/>
<dbReference type="HOGENOM" id="CLU_031022_1_0_9"/>
<dbReference type="STRING" id="411473.RUMCAL_01584"/>
<comment type="caution">
    <text evidence="3">The sequence shown here is derived from an EMBL/GenBank/DDBJ whole genome shotgun (WGS) entry which is preliminary data.</text>
</comment>
<feature type="region of interest" description="Disordered" evidence="1">
    <location>
        <begin position="206"/>
        <end position="231"/>
    </location>
</feature>
<dbReference type="AlphaFoldDB" id="U2M203"/>
<evidence type="ECO:0000313" key="4">
    <source>
        <dbReference type="Proteomes" id="UP000016662"/>
    </source>
</evidence>
<dbReference type="InterPro" id="IPR025945">
    <property type="entry name" value="DHHW"/>
</dbReference>
<dbReference type="EMBL" id="AWVF01000196">
    <property type="protein sequence ID" value="ERJ95774.1"/>
    <property type="molecule type" value="Genomic_DNA"/>
</dbReference>
<feature type="transmembrane region" description="Helical" evidence="2">
    <location>
        <begin position="106"/>
        <end position="126"/>
    </location>
</feature>
<sequence>MDENNKPQSDFDLDAALAEKFQQVQQDANRLRAMNDNTDTPASSPVPEPTEVPQEQPEPETGSPAPEPESPEEPAATTKEDKAAAKERKARYKLKRQLLITNRIGAVVRIFAIGTIIFGGSIFLLVGTRPTESAEENRKLATPPGFSLEALGSGDYVKDLMHYYEDTVPGRSSFKHMISKLESYQGLQGEDKVQFYGNIAPVKKEETADADSRTTTTAPVASGNRSTETTTATTIVTEPEPDPVEIGDGIVLVDKRAISIYGGSFSRGEKYAATLNEYKKQLGSKVNVYSLVAPTAVSFYLPDSYAGYTGSEPDNIDHIDENLKDVKAVDAYAALAAHTDEDIYARTDHHWLPLGAYYAAEAFAKTANVSFAPLSGYTKTTLSGYLGSMYTFTKSAVLQENPEDFTYYTPHNQYTTQYYDTNFTNERDGKLLISLDNVEPVSWYLVFMGGDEKITHVKTDVTNKRTLVIVKDSYGNALVPYLTQSFSDIYVIDMRYFDLNAVSFMQQVGATDVLFAMNTFSATGGNSECLETIRTQ</sequence>
<gene>
    <name evidence="3" type="ORF">RUMCAL_01584</name>
</gene>
<feature type="region of interest" description="Disordered" evidence="1">
    <location>
        <begin position="23"/>
        <end position="88"/>
    </location>
</feature>
<dbReference type="PATRIC" id="fig|411473.3.peg.1288"/>
<keyword evidence="4" id="KW-1185">Reference proteome</keyword>
<dbReference type="Proteomes" id="UP000016662">
    <property type="component" value="Unassembled WGS sequence"/>
</dbReference>
<evidence type="ECO:0000256" key="2">
    <source>
        <dbReference type="SAM" id="Phobius"/>
    </source>
</evidence>